<dbReference type="eggNOG" id="KOG3525">
    <property type="taxonomic scope" value="Eukaryota"/>
</dbReference>
<keyword evidence="5" id="KW-0472">Membrane</keyword>
<feature type="domain" description="EGF-like" evidence="6">
    <location>
        <begin position="864"/>
        <end position="912"/>
    </location>
</feature>
<dbReference type="Gene3D" id="2.10.220.10">
    <property type="entry name" value="Hormone Receptor, Insulin-like Growth Factor Receptor 1, Chain A, domain 2"/>
    <property type="match status" value="6"/>
</dbReference>
<feature type="domain" description="EGF-like" evidence="6">
    <location>
        <begin position="1205"/>
        <end position="1236"/>
    </location>
</feature>
<dbReference type="EMBL" id="GG662661">
    <property type="protein sequence ID" value="EAR97734.2"/>
    <property type="molecule type" value="Genomic_DNA"/>
</dbReference>
<keyword evidence="4" id="KW-0325">Glycoprotein</keyword>
<dbReference type="PANTHER" id="PTHR15332">
    <property type="entry name" value="PROPROTEIN CONVERTASE SUBTILISIN_KEXIN TYPE 5-LIKE"/>
    <property type="match status" value="1"/>
</dbReference>
<keyword evidence="5 7" id="KW-0812">Transmembrane</keyword>
<dbReference type="RefSeq" id="XP_001017979.2">
    <property type="nucleotide sequence ID" value="XM_001017979.2"/>
</dbReference>
<keyword evidence="5" id="KW-1133">Transmembrane helix</keyword>
<accession>Q23MA5</accession>
<evidence type="ECO:0000313" key="8">
    <source>
        <dbReference type="Proteomes" id="UP000009168"/>
    </source>
</evidence>
<feature type="transmembrane region" description="Helical" evidence="5">
    <location>
        <begin position="1335"/>
        <end position="1356"/>
    </location>
</feature>
<evidence type="ECO:0000259" key="6">
    <source>
        <dbReference type="SMART" id="SM00181"/>
    </source>
</evidence>
<dbReference type="SUPFAM" id="SSF57184">
    <property type="entry name" value="Growth factor receptor domain"/>
    <property type="match status" value="5"/>
</dbReference>
<dbReference type="Proteomes" id="UP000009168">
    <property type="component" value="Unassembled WGS sequence"/>
</dbReference>
<feature type="domain" description="EGF-like" evidence="6">
    <location>
        <begin position="913"/>
        <end position="949"/>
    </location>
</feature>
<dbReference type="SMART" id="SM00181">
    <property type="entry name" value="EGF"/>
    <property type="match status" value="8"/>
</dbReference>
<dbReference type="Pfam" id="PF15913">
    <property type="entry name" value="Furin-like_2"/>
    <property type="match status" value="2"/>
</dbReference>
<dbReference type="HOGENOM" id="CLU_254156_0_0_1"/>
<evidence type="ECO:0000256" key="4">
    <source>
        <dbReference type="ARBA" id="ARBA00023180"/>
    </source>
</evidence>
<comment type="subcellular location">
    <subcellularLocation>
        <location evidence="1">Secreted</location>
    </subcellularLocation>
</comment>
<feature type="domain" description="EGF-like" evidence="6">
    <location>
        <begin position="1157"/>
        <end position="1187"/>
    </location>
</feature>
<dbReference type="KEGG" id="tet:TTHERM_00621540"/>
<feature type="domain" description="EGF-like" evidence="6">
    <location>
        <begin position="1050"/>
        <end position="1081"/>
    </location>
</feature>
<feature type="domain" description="EGF-like" evidence="6">
    <location>
        <begin position="798"/>
        <end position="829"/>
    </location>
</feature>
<evidence type="ECO:0000256" key="3">
    <source>
        <dbReference type="ARBA" id="ARBA00022729"/>
    </source>
</evidence>
<proteinExistence type="predicted"/>
<dbReference type="GO" id="GO:0005576">
    <property type="term" value="C:extracellular region"/>
    <property type="evidence" value="ECO:0007669"/>
    <property type="project" value="UniProtKB-SubCell"/>
</dbReference>
<dbReference type="CDD" id="cd00064">
    <property type="entry name" value="FU"/>
    <property type="match status" value="4"/>
</dbReference>
<protein>
    <submittedName>
        <fullName evidence="7">Transmembrane protein, putative</fullName>
    </submittedName>
</protein>
<dbReference type="InterPro" id="IPR009030">
    <property type="entry name" value="Growth_fac_rcpt_cys_sf"/>
</dbReference>
<evidence type="ECO:0000313" key="7">
    <source>
        <dbReference type="EMBL" id="EAR97734.2"/>
    </source>
</evidence>
<keyword evidence="2" id="KW-0964">Secreted</keyword>
<dbReference type="InParanoid" id="Q23MA5"/>
<evidence type="ECO:0000256" key="1">
    <source>
        <dbReference type="ARBA" id="ARBA00004613"/>
    </source>
</evidence>
<dbReference type="SMART" id="SM01411">
    <property type="entry name" value="Ephrin_rec_like"/>
    <property type="match status" value="4"/>
</dbReference>
<feature type="domain" description="EGF-like" evidence="6">
    <location>
        <begin position="1109"/>
        <end position="1156"/>
    </location>
</feature>
<evidence type="ECO:0000256" key="5">
    <source>
        <dbReference type="SAM" id="Phobius"/>
    </source>
</evidence>
<name>Q23MA5_TETTS</name>
<dbReference type="InterPro" id="IPR000742">
    <property type="entry name" value="EGF"/>
</dbReference>
<feature type="domain" description="EGF-like" evidence="6">
    <location>
        <begin position="957"/>
        <end position="1000"/>
    </location>
</feature>
<keyword evidence="3" id="KW-0732">Signal</keyword>
<evidence type="ECO:0000256" key="2">
    <source>
        <dbReference type="ARBA" id="ARBA00022525"/>
    </source>
</evidence>
<keyword evidence="8" id="KW-1185">Reference proteome</keyword>
<dbReference type="InterPro" id="IPR043601">
    <property type="entry name" value="Rspo_Fu-CRD_dom"/>
</dbReference>
<dbReference type="GeneID" id="7826268"/>
<dbReference type="SMART" id="SM00261">
    <property type="entry name" value="FU"/>
    <property type="match status" value="12"/>
</dbReference>
<sequence>MNHVITELKIDGVLKILDHANIHIKFEQLVFGKNGILQIGNTSPILNHYVILEEIGDKICSDNQNTQGIFIIQSANYEYNHLTAPVYQGSSTIRQSQFSSHLYISQEVFIVNTSNLISENHTVKSINQKDIQFYEQIQNDFIDDPSKYQFYIKHQRIIIYHKRNLGVFFKNMCILGKESLFKGVAFIDIKAINLQDSTFTHNIVYDQEKLLKQNQSKRSISLHNISVMNIFAQTKDLVIQISEKSSSFQNNLFFSNTCLELKLESSLSQNLFINSNIKLTFQIPLQIELQDVQLHNSLMTFNEENQIQIIQIENSIFAQMNNIKIPTKTKVLKIKNSQFEQVVIDTSQCIDIMLLYLSENTFLCNGIVKSPILVPSLQSRILNQKFGSSSFLSKNTFIGYTHSVMSQPDFLDKYVEKQNPQSSETEAFAFLLEANNFIADKSTFLENENFYLNQKKPIFNVESIQVNLNIVDTKQLFYIEEYNQRNEFLQIQQINYLNSGYHLDYNPFYLQVINVQFAQEVQPVYKMYISNNEDYIFEASDSKMQIIRYKYNTISFRSAEDKNVIYDVQNLQLQITSLKQNRKSNRYRFFIQNLSQAIKKITATILNNSNEKTISFVEGSKSFSKKGISLNRFPNQNLISIEWKQLNTLTQLEISFELCDIGQFLNLSTNECVQSCSDNQNKLGFVCKNKFQNTYSFYLEQLNGGQNQYIQCGYGCKVCENKQSCLECYETFKVDSGKCVDTCNQNEFYSNNQCQQCFEGCQNCDSQDNCNVLQSHKIDSVGKKCTDGEISFQGNCQKCSTECQTCVGQSFFDCTSCSENYSLFKNLCIKAVDNVLSRNELCQPGYGYEGTSNKCIKCQENCLECETQTIVRGSKGMVCNTCTQQSYQNGEILFMKCDKCPPGHFNRLNKCEECDNSCDQEKGCFGPSSFQCNKCKAGYFKHSSTNECLSCSESCLECEQNKDKCTSCPQINPILHNNICLEECPSGFFSIKVNDILNCLECDKSICKECKDQKAFCTKCADYSKILFEGECYDECKQGFFQDASGGCSPCDQYRCKNCVQTPYKCTSCNNNEFLIDHNCYQKCPQEGYFIDKSADDLQCRKCPDTCRICQNSDENPKDIICIQCELALVLVKGQCEAKCPKGFYETYLDNIIQCQKCINNCSQCLEKEDFCIQCLNGYFLFQNKCLSSCPAGYFQDTSKNQCINCIDKNCESCSNHIFYCSKCQNGFFLQQGQCIQTCSVGFYSTNLNGVLKCLKCDKECEECKDGPSNCTKCEKSSYVFEQNQCLLSCPLNTYPDIQRICQPCRQECTKGCVGPDLEDCLEQIQIILQKNNDALYVAIFFPICIIIAITCIYIYRLFKKKQQQADNNNTQEKYKRQSTDVLTLVQLENVESIKPS</sequence>
<dbReference type="InterPro" id="IPR006212">
    <property type="entry name" value="Furin_repeat"/>
</dbReference>
<reference evidence="8" key="1">
    <citation type="journal article" date="2006" name="PLoS Biol.">
        <title>Macronuclear genome sequence of the ciliate Tetrahymena thermophila, a model eukaryote.</title>
        <authorList>
            <person name="Eisen J.A."/>
            <person name="Coyne R.S."/>
            <person name="Wu M."/>
            <person name="Wu D."/>
            <person name="Thiagarajan M."/>
            <person name="Wortman J.R."/>
            <person name="Badger J.H."/>
            <person name="Ren Q."/>
            <person name="Amedeo P."/>
            <person name="Jones K.M."/>
            <person name="Tallon L.J."/>
            <person name="Delcher A.L."/>
            <person name="Salzberg S.L."/>
            <person name="Silva J.C."/>
            <person name="Haas B.J."/>
            <person name="Majoros W.H."/>
            <person name="Farzad M."/>
            <person name="Carlton J.M."/>
            <person name="Smith R.K. Jr."/>
            <person name="Garg J."/>
            <person name="Pearlman R.E."/>
            <person name="Karrer K.M."/>
            <person name="Sun L."/>
            <person name="Manning G."/>
            <person name="Elde N.C."/>
            <person name="Turkewitz A.P."/>
            <person name="Asai D.J."/>
            <person name="Wilkes D.E."/>
            <person name="Wang Y."/>
            <person name="Cai H."/>
            <person name="Collins K."/>
            <person name="Stewart B.A."/>
            <person name="Lee S.R."/>
            <person name="Wilamowska K."/>
            <person name="Weinberg Z."/>
            <person name="Ruzzo W.L."/>
            <person name="Wloga D."/>
            <person name="Gaertig J."/>
            <person name="Frankel J."/>
            <person name="Tsao C.-C."/>
            <person name="Gorovsky M.A."/>
            <person name="Keeling P.J."/>
            <person name="Waller R.F."/>
            <person name="Patron N.J."/>
            <person name="Cherry J.M."/>
            <person name="Stover N.A."/>
            <person name="Krieger C.J."/>
            <person name="del Toro C."/>
            <person name="Ryder H.F."/>
            <person name="Williamson S.C."/>
            <person name="Barbeau R.A."/>
            <person name="Hamilton E.P."/>
            <person name="Orias E."/>
        </authorList>
    </citation>
    <scope>NUCLEOTIDE SEQUENCE [LARGE SCALE GENOMIC DNA]</scope>
    <source>
        <strain evidence="8">SB210</strain>
    </source>
</reference>
<organism evidence="7 8">
    <name type="scientific">Tetrahymena thermophila (strain SB210)</name>
    <dbReference type="NCBI Taxonomy" id="312017"/>
    <lineage>
        <taxon>Eukaryota</taxon>
        <taxon>Sar</taxon>
        <taxon>Alveolata</taxon>
        <taxon>Ciliophora</taxon>
        <taxon>Intramacronucleata</taxon>
        <taxon>Oligohymenophorea</taxon>
        <taxon>Hymenostomatida</taxon>
        <taxon>Tetrahymenina</taxon>
        <taxon>Tetrahymenidae</taxon>
        <taxon>Tetrahymena</taxon>
    </lineage>
</organism>
<dbReference type="OrthoDB" id="304080at2759"/>
<dbReference type="PANTHER" id="PTHR15332:SF175">
    <property type="entry name" value="PROPROTEIN CONVERTASE SUBTILISIN_KEXIN TYPE 5-LIKE"/>
    <property type="match status" value="1"/>
</dbReference>
<gene>
    <name evidence="7" type="ORF">TTHERM_00621540</name>
</gene>